<feature type="transmembrane region" description="Helical" evidence="6">
    <location>
        <begin position="711"/>
        <end position="731"/>
    </location>
</feature>
<organism evidence="8 9">
    <name type="scientific">Fusarium tricinctum</name>
    <dbReference type="NCBI Taxonomy" id="61284"/>
    <lineage>
        <taxon>Eukaryota</taxon>
        <taxon>Fungi</taxon>
        <taxon>Dikarya</taxon>
        <taxon>Ascomycota</taxon>
        <taxon>Pezizomycotina</taxon>
        <taxon>Sordariomycetes</taxon>
        <taxon>Hypocreomycetidae</taxon>
        <taxon>Hypocreales</taxon>
        <taxon>Nectriaceae</taxon>
        <taxon>Fusarium</taxon>
        <taxon>Fusarium tricinctum species complex</taxon>
    </lineage>
</organism>
<dbReference type="AlphaFoldDB" id="A0A8K0RPY7"/>
<dbReference type="Pfam" id="PF01494">
    <property type="entry name" value="FAD_binding_3"/>
    <property type="match status" value="1"/>
</dbReference>
<sequence>MEQVDVTVVGGGPTGLFVALLLRSLGVSVRVLDEKPSTLSLGRADALNARTQQYFEVAGILDELLPVGLKCNTSSTFKDGDFKSRQNAWWVGIEHALHKNFLMIGQPVVEQVMRSRLLDSVSYNQHVTSIIENEEFVEITTNSGHKIRSKYAVGADGARSFVRKTLGISFTGTKPEMTWAVLDTFLDTDFPVCSEIITFELDGESRVAWIPRERGMSRFYVLLKGDITQQLAEESIRHHLAPYRVEFEKTEWFSTFTVKERLAGDFISKHGHGRIILAGDAAHVHSVNGGQGLNTGVSDAFALAWRLAFLAMPSKLTAKARDDILRSYDIERRSTAAQVIGVAAALVRDTIHTAKKYVSTIERNAGFITGMGVDYGQFSTPLVHGLERGIWKPGYRCPDVIITKGSGEATRLYSNVSYGRFIVLSIGTHLDIEPVSATIYTILPKEMVSGGNGYSKCKDCDETFTADWVEARTSHVVVVRPDMYIGCVSNGTKDEAWRAYLQQYDIKSQYRLMAAIREPSEEKSSVHDNPPVDTPSPKPIPDGGLVAWLQVAGSFCLYFCTWGLIASFGSFQAIYENEALSAHTPFQISIIGSFQTFLMVFSGLIVGPIFDSGYFRHLLAIGSSFIVLGSVLQSLMTEPSCNDMTQADTVPRVLLPTMIREVHSQTSLAWATRAIALLLLILLLFSNLVLRPGLNSGGPTQRRPLLDKTAFTDWPYVLFVAGCFSVFLGMYTPFVHIQSYALDKKIVSPDLGLYLLAILNSSSIFGRIVPALIAQSLGPMNTIIASAITLAVTSVCLISATTTARLLVAIISQGFFTGSFFALQPTIFVRLTSNPKSIGTRFGMAFSVMSFALLFGPPCGGALRGVFGYGGAWAWAGITIFVGGLIILYSRFLKDKRSLRV</sequence>
<keyword evidence="5" id="KW-0560">Oxidoreductase</keyword>
<gene>
    <name evidence="8" type="ORF">BKA59DRAFT_400812</name>
</gene>
<comment type="subcellular location">
    <subcellularLocation>
        <location evidence="2">Membrane</location>
        <topology evidence="2">Multi-pass membrane protein</topology>
    </subcellularLocation>
</comment>
<evidence type="ECO:0000256" key="3">
    <source>
        <dbReference type="ARBA" id="ARBA00022630"/>
    </source>
</evidence>
<dbReference type="SUPFAM" id="SSF51905">
    <property type="entry name" value="FAD/NAD(P)-binding domain"/>
    <property type="match status" value="1"/>
</dbReference>
<dbReference type="OrthoDB" id="1716816at2759"/>
<keyword evidence="4" id="KW-0274">FAD</keyword>
<evidence type="ECO:0000256" key="4">
    <source>
        <dbReference type="ARBA" id="ARBA00022827"/>
    </source>
</evidence>
<dbReference type="PANTHER" id="PTHR43004:SF19">
    <property type="entry name" value="BINDING MONOOXYGENASE, PUTATIVE (JCVI)-RELATED"/>
    <property type="match status" value="1"/>
</dbReference>
<feature type="transmembrane region" description="Helical" evidence="6">
    <location>
        <begin position="806"/>
        <end position="823"/>
    </location>
</feature>
<evidence type="ECO:0000313" key="8">
    <source>
        <dbReference type="EMBL" id="KAH7241311.1"/>
    </source>
</evidence>
<comment type="cofactor">
    <cofactor evidence="1">
        <name>FAD</name>
        <dbReference type="ChEBI" id="CHEBI:57692"/>
    </cofactor>
</comment>
<dbReference type="InterPro" id="IPR002938">
    <property type="entry name" value="FAD-bd"/>
</dbReference>
<feature type="transmembrane region" description="Helical" evidence="6">
    <location>
        <begin position="844"/>
        <end position="867"/>
    </location>
</feature>
<comment type="caution">
    <text evidence="8">The sequence shown here is derived from an EMBL/GenBank/DDBJ whole genome shotgun (WGS) entry which is preliminary data.</text>
</comment>
<keyword evidence="6" id="KW-0472">Membrane</keyword>
<dbReference type="SUPFAM" id="SSF54373">
    <property type="entry name" value="FAD-linked reductases, C-terminal domain"/>
    <property type="match status" value="1"/>
</dbReference>
<evidence type="ECO:0000256" key="6">
    <source>
        <dbReference type="SAM" id="Phobius"/>
    </source>
</evidence>
<dbReference type="InterPro" id="IPR036188">
    <property type="entry name" value="FAD/NAD-bd_sf"/>
</dbReference>
<name>A0A8K0RPY7_9HYPO</name>
<reference evidence="8" key="1">
    <citation type="journal article" date="2021" name="Nat. Commun.">
        <title>Genetic determinants of endophytism in the Arabidopsis root mycobiome.</title>
        <authorList>
            <person name="Mesny F."/>
            <person name="Miyauchi S."/>
            <person name="Thiergart T."/>
            <person name="Pickel B."/>
            <person name="Atanasova L."/>
            <person name="Karlsson M."/>
            <person name="Huettel B."/>
            <person name="Barry K.W."/>
            <person name="Haridas S."/>
            <person name="Chen C."/>
            <person name="Bauer D."/>
            <person name="Andreopoulos W."/>
            <person name="Pangilinan J."/>
            <person name="LaButti K."/>
            <person name="Riley R."/>
            <person name="Lipzen A."/>
            <person name="Clum A."/>
            <person name="Drula E."/>
            <person name="Henrissat B."/>
            <person name="Kohler A."/>
            <person name="Grigoriev I.V."/>
            <person name="Martin F.M."/>
            <person name="Hacquard S."/>
        </authorList>
    </citation>
    <scope>NUCLEOTIDE SEQUENCE</scope>
    <source>
        <strain evidence="8">MPI-SDFR-AT-0068</strain>
    </source>
</reference>
<dbReference type="Gene3D" id="3.30.9.10">
    <property type="entry name" value="D-Amino Acid Oxidase, subunit A, domain 2"/>
    <property type="match status" value="1"/>
</dbReference>
<dbReference type="GO" id="GO:0071949">
    <property type="term" value="F:FAD binding"/>
    <property type="evidence" value="ECO:0007669"/>
    <property type="project" value="InterPro"/>
</dbReference>
<dbReference type="PROSITE" id="PS50850">
    <property type="entry name" value="MFS"/>
    <property type="match status" value="1"/>
</dbReference>
<evidence type="ECO:0000256" key="5">
    <source>
        <dbReference type="ARBA" id="ARBA00023002"/>
    </source>
</evidence>
<dbReference type="Gene3D" id="3.50.50.60">
    <property type="entry name" value="FAD/NAD(P)-binding domain"/>
    <property type="match status" value="1"/>
</dbReference>
<keyword evidence="6" id="KW-1133">Transmembrane helix</keyword>
<dbReference type="PRINTS" id="PR00420">
    <property type="entry name" value="RNGMNOXGNASE"/>
</dbReference>
<dbReference type="Proteomes" id="UP000813427">
    <property type="component" value="Unassembled WGS sequence"/>
</dbReference>
<feature type="transmembrane region" description="Helical" evidence="6">
    <location>
        <begin position="668"/>
        <end position="690"/>
    </location>
</feature>
<dbReference type="PANTHER" id="PTHR43004">
    <property type="entry name" value="TRK SYSTEM POTASSIUM UPTAKE PROTEIN"/>
    <property type="match status" value="1"/>
</dbReference>
<dbReference type="Gene3D" id="3.40.30.120">
    <property type="match status" value="1"/>
</dbReference>
<feature type="transmembrane region" description="Helical" evidence="6">
    <location>
        <begin position="618"/>
        <end position="636"/>
    </location>
</feature>
<protein>
    <submittedName>
        <fullName evidence="8">FAD binding domain-containing protein</fullName>
    </submittedName>
</protein>
<keyword evidence="9" id="KW-1185">Reference proteome</keyword>
<evidence type="ECO:0000256" key="1">
    <source>
        <dbReference type="ARBA" id="ARBA00001974"/>
    </source>
</evidence>
<feature type="transmembrane region" description="Helical" evidence="6">
    <location>
        <begin position="751"/>
        <end position="773"/>
    </location>
</feature>
<dbReference type="GO" id="GO:0016709">
    <property type="term" value="F:oxidoreductase activity, acting on paired donors, with incorporation or reduction of molecular oxygen, NAD(P)H as one donor, and incorporation of one atom of oxygen"/>
    <property type="evidence" value="ECO:0007669"/>
    <property type="project" value="UniProtKB-ARBA"/>
</dbReference>
<feature type="domain" description="Major facilitator superfamily (MFS) profile" evidence="7">
    <location>
        <begin position="717"/>
        <end position="901"/>
    </location>
</feature>
<feature type="transmembrane region" description="Helical" evidence="6">
    <location>
        <begin position="873"/>
        <end position="893"/>
    </location>
</feature>
<feature type="transmembrane region" description="Helical" evidence="6">
    <location>
        <begin position="545"/>
        <end position="566"/>
    </location>
</feature>
<evidence type="ECO:0000256" key="2">
    <source>
        <dbReference type="ARBA" id="ARBA00004141"/>
    </source>
</evidence>
<dbReference type="InterPro" id="IPR050641">
    <property type="entry name" value="RIFMO-like"/>
</dbReference>
<dbReference type="Gene3D" id="1.20.1250.20">
    <property type="entry name" value="MFS general substrate transporter like domains"/>
    <property type="match status" value="1"/>
</dbReference>
<dbReference type="InterPro" id="IPR020846">
    <property type="entry name" value="MFS_dom"/>
</dbReference>
<feature type="transmembrane region" description="Helical" evidence="6">
    <location>
        <begin position="586"/>
        <end position="606"/>
    </location>
</feature>
<dbReference type="GO" id="GO:0016020">
    <property type="term" value="C:membrane"/>
    <property type="evidence" value="ECO:0007669"/>
    <property type="project" value="UniProtKB-SubCell"/>
</dbReference>
<keyword evidence="3" id="KW-0285">Flavoprotein</keyword>
<proteinExistence type="predicted"/>
<feature type="transmembrane region" description="Helical" evidence="6">
    <location>
        <begin position="780"/>
        <end position="800"/>
    </location>
</feature>
<keyword evidence="6" id="KW-0812">Transmembrane</keyword>
<accession>A0A8K0RPY7</accession>
<dbReference type="SUPFAM" id="SSF103473">
    <property type="entry name" value="MFS general substrate transporter"/>
    <property type="match status" value="1"/>
</dbReference>
<dbReference type="EMBL" id="JAGPXF010000005">
    <property type="protein sequence ID" value="KAH7241311.1"/>
    <property type="molecule type" value="Genomic_DNA"/>
</dbReference>
<evidence type="ECO:0000313" key="9">
    <source>
        <dbReference type="Proteomes" id="UP000813427"/>
    </source>
</evidence>
<dbReference type="InterPro" id="IPR036259">
    <property type="entry name" value="MFS_trans_sf"/>
</dbReference>
<evidence type="ECO:0000259" key="7">
    <source>
        <dbReference type="PROSITE" id="PS50850"/>
    </source>
</evidence>
<dbReference type="GO" id="GO:0022857">
    <property type="term" value="F:transmembrane transporter activity"/>
    <property type="evidence" value="ECO:0007669"/>
    <property type="project" value="InterPro"/>
</dbReference>